<proteinExistence type="inferred from homology"/>
<keyword evidence="2" id="KW-0175">Coiled coil</keyword>
<evidence type="ECO:0000259" key="6">
    <source>
        <dbReference type="Pfam" id="PF25973"/>
    </source>
</evidence>
<dbReference type="RefSeq" id="WP_100709810.1">
    <property type="nucleotide sequence ID" value="NZ_NPDR01000003.1"/>
</dbReference>
<evidence type="ECO:0000259" key="5">
    <source>
        <dbReference type="Pfam" id="PF25954"/>
    </source>
</evidence>
<accession>A0A2M9YCT1</accession>
<dbReference type="Proteomes" id="UP000231926">
    <property type="component" value="Unassembled WGS sequence"/>
</dbReference>
<keyword evidence="4" id="KW-0472">Membrane</keyword>
<name>A0A2M9YCT1_9LEPT</name>
<feature type="domain" description="CzcB-like barrel-sandwich hybrid" evidence="6">
    <location>
        <begin position="75"/>
        <end position="210"/>
    </location>
</feature>
<evidence type="ECO:0000313" key="8">
    <source>
        <dbReference type="EMBL" id="PJZ49236.1"/>
    </source>
</evidence>
<protein>
    <submittedName>
        <fullName evidence="8">Efflux transporter periplasmic adaptor subunit</fullName>
    </submittedName>
</protein>
<dbReference type="SUPFAM" id="SSF111369">
    <property type="entry name" value="HlyD-like secretion proteins"/>
    <property type="match status" value="1"/>
</dbReference>
<dbReference type="AlphaFoldDB" id="A0A2M9YCT1"/>
<gene>
    <name evidence="8" type="ORF">CH362_07805</name>
</gene>
<evidence type="ECO:0000256" key="3">
    <source>
        <dbReference type="SAM" id="MobiDB-lite"/>
    </source>
</evidence>
<reference evidence="8 9" key="1">
    <citation type="submission" date="2017-07" db="EMBL/GenBank/DDBJ databases">
        <title>Leptospira spp. isolated from tropical soils.</title>
        <authorList>
            <person name="Thibeaux R."/>
            <person name="Iraola G."/>
            <person name="Ferres I."/>
            <person name="Bierque E."/>
            <person name="Girault D."/>
            <person name="Soupe-Gilbert M.-E."/>
            <person name="Picardeau M."/>
            <person name="Goarant C."/>
        </authorList>
    </citation>
    <scope>NUCLEOTIDE SEQUENCE [LARGE SCALE GENOMIC DNA]</scope>
    <source>
        <strain evidence="8 9">FH4-C-A2</strain>
    </source>
</reference>
<feature type="domain" description="CusB-like beta-barrel" evidence="5">
    <location>
        <begin position="232"/>
        <end position="303"/>
    </location>
</feature>
<comment type="caution">
    <text evidence="8">The sequence shown here is derived from an EMBL/GenBank/DDBJ whole genome shotgun (WGS) entry which is preliminary data.</text>
</comment>
<dbReference type="InterPro" id="IPR058792">
    <property type="entry name" value="Beta-barrel_RND_2"/>
</dbReference>
<dbReference type="Pfam" id="PF25989">
    <property type="entry name" value="YknX_C"/>
    <property type="match status" value="1"/>
</dbReference>
<evidence type="ECO:0000256" key="2">
    <source>
        <dbReference type="SAM" id="Coils"/>
    </source>
</evidence>
<dbReference type="Gene3D" id="2.40.50.100">
    <property type="match status" value="1"/>
</dbReference>
<dbReference type="GO" id="GO:1990281">
    <property type="term" value="C:efflux pump complex"/>
    <property type="evidence" value="ECO:0007669"/>
    <property type="project" value="TreeGrafter"/>
</dbReference>
<dbReference type="EMBL" id="NPDR01000003">
    <property type="protein sequence ID" value="PJZ49236.1"/>
    <property type="molecule type" value="Genomic_DNA"/>
</dbReference>
<dbReference type="PANTHER" id="PTHR30469">
    <property type="entry name" value="MULTIDRUG RESISTANCE PROTEIN MDTA"/>
    <property type="match status" value="1"/>
</dbReference>
<feature type="region of interest" description="Disordered" evidence="3">
    <location>
        <begin position="378"/>
        <end position="404"/>
    </location>
</feature>
<feature type="coiled-coil region" evidence="2">
    <location>
        <begin position="152"/>
        <end position="179"/>
    </location>
</feature>
<dbReference type="Pfam" id="PF25954">
    <property type="entry name" value="Beta-barrel_RND_2"/>
    <property type="match status" value="1"/>
</dbReference>
<evidence type="ECO:0000259" key="7">
    <source>
        <dbReference type="Pfam" id="PF25989"/>
    </source>
</evidence>
<organism evidence="8 9">
    <name type="scientific">Leptospira saintgironsiae</name>
    <dbReference type="NCBI Taxonomy" id="2023183"/>
    <lineage>
        <taxon>Bacteria</taxon>
        <taxon>Pseudomonadati</taxon>
        <taxon>Spirochaetota</taxon>
        <taxon>Spirochaetia</taxon>
        <taxon>Leptospirales</taxon>
        <taxon>Leptospiraceae</taxon>
        <taxon>Leptospira</taxon>
    </lineage>
</organism>
<dbReference type="OrthoDB" id="320389at2"/>
<dbReference type="InterPro" id="IPR058647">
    <property type="entry name" value="BSH_CzcB-like"/>
</dbReference>
<evidence type="ECO:0000256" key="4">
    <source>
        <dbReference type="SAM" id="Phobius"/>
    </source>
</evidence>
<keyword evidence="4" id="KW-0812">Transmembrane</keyword>
<sequence>MIPTVPKKKLLTLSSISFGVIFLCYIFYQQIHSAEEFRKEALEASIPNVSVVSPTPPNPLETITLPGTVRAWYEAVIYAQVPGYVKMWYKDYGAEVNEGDVLARIKVPALDAEYAQAEADLDSQKAKYKLAAVTADRYLALRSSHAVSEQSISVAVADKNSEEAKLKSAEKNVDKYKARINFKTIVAPFKGVVIQRNINVGDYVNQEGNIDDSKTPSNLFTVADIHKMRLFVSVPGTFAYLLKPGLAAELTVQQFPNRKFIANFLTISKGFDLNMRTVIAEFTIDNKDRSLWPGSYAQVTLTAPVKKDLLTIPSSSLVFDENGTQVATVTQDNKVHFKPITVNKIIDSIIEVRDGVSTSDRIVNNPSASLLEGDQVRVVEPRNGYSDMNSSKKEDSKHEPVASK</sequence>
<evidence type="ECO:0000256" key="1">
    <source>
        <dbReference type="ARBA" id="ARBA00009477"/>
    </source>
</evidence>
<dbReference type="Pfam" id="PF25973">
    <property type="entry name" value="BSH_CzcB"/>
    <property type="match status" value="1"/>
</dbReference>
<keyword evidence="9" id="KW-1185">Reference proteome</keyword>
<dbReference type="InterPro" id="IPR058637">
    <property type="entry name" value="YknX-like_C"/>
</dbReference>
<dbReference type="PANTHER" id="PTHR30469:SF37">
    <property type="entry name" value="RAGD PROTEIN"/>
    <property type="match status" value="1"/>
</dbReference>
<dbReference type="NCBIfam" id="TIGR01730">
    <property type="entry name" value="RND_mfp"/>
    <property type="match status" value="1"/>
</dbReference>
<feature type="transmembrane region" description="Helical" evidence="4">
    <location>
        <begin position="10"/>
        <end position="28"/>
    </location>
</feature>
<dbReference type="Gene3D" id="1.10.287.470">
    <property type="entry name" value="Helix hairpin bin"/>
    <property type="match status" value="1"/>
</dbReference>
<dbReference type="Gene3D" id="2.40.30.170">
    <property type="match status" value="1"/>
</dbReference>
<feature type="domain" description="YknX-like C-terminal permuted SH3-like" evidence="7">
    <location>
        <begin position="310"/>
        <end position="378"/>
    </location>
</feature>
<dbReference type="Gene3D" id="2.40.420.20">
    <property type="match status" value="1"/>
</dbReference>
<evidence type="ECO:0000313" key="9">
    <source>
        <dbReference type="Proteomes" id="UP000231926"/>
    </source>
</evidence>
<keyword evidence="4" id="KW-1133">Transmembrane helix</keyword>
<dbReference type="GO" id="GO:0015562">
    <property type="term" value="F:efflux transmembrane transporter activity"/>
    <property type="evidence" value="ECO:0007669"/>
    <property type="project" value="TreeGrafter"/>
</dbReference>
<feature type="compositionally biased region" description="Basic and acidic residues" evidence="3">
    <location>
        <begin position="390"/>
        <end position="404"/>
    </location>
</feature>
<comment type="similarity">
    <text evidence="1">Belongs to the membrane fusion protein (MFP) (TC 8.A.1) family.</text>
</comment>
<dbReference type="InterPro" id="IPR006143">
    <property type="entry name" value="RND_pump_MFP"/>
</dbReference>